<feature type="compositionally biased region" description="Polar residues" evidence="1">
    <location>
        <begin position="909"/>
        <end position="928"/>
    </location>
</feature>
<evidence type="ECO:0000313" key="2">
    <source>
        <dbReference type="EMBL" id="KDN37264.1"/>
    </source>
</evidence>
<feature type="compositionally biased region" description="Low complexity" evidence="1">
    <location>
        <begin position="431"/>
        <end position="442"/>
    </location>
</feature>
<feature type="region of interest" description="Disordered" evidence="1">
    <location>
        <begin position="531"/>
        <end position="585"/>
    </location>
</feature>
<feature type="region of interest" description="Disordered" evidence="1">
    <location>
        <begin position="1289"/>
        <end position="1308"/>
    </location>
</feature>
<feature type="region of interest" description="Disordered" evidence="1">
    <location>
        <begin position="92"/>
        <end position="131"/>
    </location>
</feature>
<feature type="region of interest" description="Disordered" evidence="1">
    <location>
        <begin position="763"/>
        <end position="1001"/>
    </location>
</feature>
<sequence>MVRTAQLWEWSLHRTTTSASSSRHALPDGRWPSAQDVLHAPTTRLHGYATAHVPNALPSWANFNAFADGPQDTRTHAGYESEQQEKELEDGAVAGAAQQHATEKQPANGTALGTQRACARGAEEQHPTTQPALPAEANEHAASGAASFDAAAVQAGGANASFTSASTSRRRVNSRLNAVEKRAFARLLKLSGFVGEAPSEAASTDAGAQGGTQESIVPSSFPEEQEEDSVRPLQPAAQHSGDAHQMDAGRPGPTDPARAERLFVTLAANMLPERDVEWLQDVAKGSWLDSSGNIHLAPQALLTPPPSRHSYLPIEHADSASAAQQQQQQHARPPTRAACLQIANDAHGSGRAAPTHALLPFPEHWRRREPSTAQLARRADARKARERKARAQRFRDHILGRLWGSSQPRLAQPQEETVSTPAPRKKKQSRARSAVAASGRVAQQRRRRRQQQQQQQQQRQRQLAQGNVKSRRSSSSFSESPPLAKSQSPTKSLSHLRASGVSASAGPGPGSLWAKFVGTLAWGRRLANVRAQTQKPVRKGAAATASSKRRDSARNKRNAASSAEPLTTRSDKCRRIGSDNESGYEADAVHSVSSADAVPMVSEHTEADSALMTAFGASARAQASRTTMTSRDGVSPRRAVGGEARVKGRSAASMNRDHDSLRRATRERRSAPARPWWMVQHEHEDENEDPDGKYASPASPPTVLSLSNQRSAPGAHSTEAQSGSGRSQPQAGDVLDDADRRQHGGPRICLRREATKKALLSGAMRLSDASRSEEDDAVLTARDGRQSEGVRRAGDGHGDECGAQKWQDSGTAESYHRAETHTKSSKAHSCVPDAGLRNEDNHGANEHARASLQRPQRREALAPVSTKRPRNLQLSKASTSAAAASDEANAAASTSTNTSKRTAGRAQYEPTTTGRKNASPVPRSSTKAQPDLRHISALRKPDAPPATKRARVSFAGFDPPAAAAVRRPATTNGSDADALRGPRDPGPQLRTQEASSASEDEFDSLLLEPLADLQTPRKGSDPQLAGQMSRNSLPSEGGAVAGASVVTGLEHTLMQFALRPDAMALLVLMRQLADVSVNGSHTATGERMSRQALLSRLRAIAAVLDGYPEEVQLPCPGKERLATPDPAPVCRSPNPAASSCAPPPQRAGVRTVHPLRTKKIASCPSKGSALPARKRIRGVTLQLQTKSKPQAGSMEEKEVTATSLTRVPAANLKDNETPTSAESPARPKGPFASGRGKANAVPMQLAPAPERLRRGAALKAAAMTSKLFHDPWQLMEARIAAAAAATATATAASTSPTRREPKSLTPAECSPLCKALPSAATNILHSSTPLDAASQSEPVGDARNESARERSPSPSERPTAPLLAFTPDLPSEELMEPSFYTDLPRTRSQPSGLTHDTH</sequence>
<dbReference type="InParanoid" id="A0A066VET3"/>
<feature type="region of interest" description="Disordered" evidence="1">
    <location>
        <begin position="1183"/>
        <end position="1241"/>
    </location>
</feature>
<gene>
    <name evidence="2" type="ORF">K437DRAFT_276596</name>
</gene>
<reference evidence="2 3" key="1">
    <citation type="submission" date="2014-05" db="EMBL/GenBank/DDBJ databases">
        <title>Draft genome sequence of a rare smut relative, Tilletiaria anomala UBC 951.</title>
        <authorList>
            <consortium name="DOE Joint Genome Institute"/>
            <person name="Toome M."/>
            <person name="Kuo A."/>
            <person name="Henrissat B."/>
            <person name="Lipzen A."/>
            <person name="Tritt A."/>
            <person name="Yoshinaga Y."/>
            <person name="Zane M."/>
            <person name="Barry K."/>
            <person name="Grigoriev I.V."/>
            <person name="Spatafora J.W."/>
            <person name="Aimea M.C."/>
        </authorList>
    </citation>
    <scope>NUCLEOTIDE SEQUENCE [LARGE SCALE GENOMIC DNA]</scope>
    <source>
        <strain evidence="2 3">UBC 951</strain>
    </source>
</reference>
<organism evidence="2 3">
    <name type="scientific">Tilletiaria anomala (strain ATCC 24038 / CBS 436.72 / UBC 951)</name>
    <dbReference type="NCBI Taxonomy" id="1037660"/>
    <lineage>
        <taxon>Eukaryota</taxon>
        <taxon>Fungi</taxon>
        <taxon>Dikarya</taxon>
        <taxon>Basidiomycota</taxon>
        <taxon>Ustilaginomycotina</taxon>
        <taxon>Exobasidiomycetes</taxon>
        <taxon>Georgefischeriales</taxon>
        <taxon>Tilletiariaceae</taxon>
        <taxon>Tilletiaria</taxon>
    </lineage>
</organism>
<feature type="compositionally biased region" description="Low complexity" evidence="1">
    <location>
        <begin position="959"/>
        <end position="969"/>
    </location>
</feature>
<feature type="compositionally biased region" description="Basic and acidic residues" evidence="1">
    <location>
        <begin position="569"/>
        <end position="578"/>
    </location>
</feature>
<feature type="region of interest" description="Disordered" evidence="1">
    <location>
        <begin position="1014"/>
        <end position="1038"/>
    </location>
</feature>
<feature type="compositionally biased region" description="Basic and acidic residues" evidence="1">
    <location>
        <begin position="1340"/>
        <end position="1351"/>
    </location>
</feature>
<feature type="region of interest" description="Disordered" evidence="1">
    <location>
        <begin position="1328"/>
        <end position="1398"/>
    </location>
</feature>
<dbReference type="HOGENOM" id="CLU_254500_0_0_1"/>
<feature type="compositionally biased region" description="Basic and acidic residues" evidence="1">
    <location>
        <begin position="836"/>
        <end position="849"/>
    </location>
</feature>
<name>A0A066VET3_TILAU</name>
<feature type="compositionally biased region" description="Polar residues" evidence="1">
    <location>
        <begin position="1386"/>
        <end position="1398"/>
    </location>
</feature>
<feature type="compositionally biased region" description="Low complexity" evidence="1">
    <location>
        <begin position="1352"/>
        <end position="1361"/>
    </location>
</feature>
<protein>
    <submittedName>
        <fullName evidence="2">Uncharacterized protein</fullName>
    </submittedName>
</protein>
<feature type="region of interest" description="Disordered" evidence="1">
    <location>
        <begin position="621"/>
        <end position="750"/>
    </location>
</feature>
<feature type="compositionally biased region" description="Polar residues" evidence="1">
    <location>
        <begin position="702"/>
        <end position="711"/>
    </location>
</feature>
<feature type="compositionally biased region" description="Polar residues" evidence="1">
    <location>
        <begin position="718"/>
        <end position="730"/>
    </location>
</feature>
<feature type="compositionally biased region" description="Basic and acidic residues" evidence="1">
    <location>
        <begin position="930"/>
        <end position="942"/>
    </location>
</feature>
<dbReference type="Proteomes" id="UP000027361">
    <property type="component" value="Unassembled WGS sequence"/>
</dbReference>
<feature type="region of interest" description="Disordered" evidence="1">
    <location>
        <begin position="347"/>
        <end position="510"/>
    </location>
</feature>
<dbReference type="EMBL" id="JMSN01000142">
    <property type="protein sequence ID" value="KDN37264.1"/>
    <property type="molecule type" value="Genomic_DNA"/>
</dbReference>
<feature type="compositionally biased region" description="Low complexity" evidence="1">
    <location>
        <begin position="451"/>
        <end position="466"/>
    </location>
</feature>
<keyword evidence="3" id="KW-1185">Reference proteome</keyword>
<feature type="region of interest" description="Disordered" evidence="1">
    <location>
        <begin position="200"/>
        <end position="257"/>
    </location>
</feature>
<feature type="compositionally biased region" description="Basic and acidic residues" evidence="1">
    <location>
        <begin position="655"/>
        <end position="670"/>
    </location>
</feature>
<evidence type="ECO:0000256" key="1">
    <source>
        <dbReference type="SAM" id="MobiDB-lite"/>
    </source>
</evidence>
<comment type="caution">
    <text evidence="2">The sequence shown here is derived from an EMBL/GenBank/DDBJ whole genome shotgun (WGS) entry which is preliminary data.</text>
</comment>
<accession>A0A066VET3</accession>
<proteinExistence type="predicted"/>
<feature type="compositionally biased region" description="Polar residues" evidence="1">
    <location>
        <begin position="621"/>
        <end position="632"/>
    </location>
</feature>
<dbReference type="RefSeq" id="XP_013240329.1">
    <property type="nucleotide sequence ID" value="XM_013384875.1"/>
</dbReference>
<feature type="compositionally biased region" description="Polar residues" evidence="1">
    <location>
        <begin position="404"/>
        <end position="420"/>
    </location>
</feature>
<dbReference type="GeneID" id="25266739"/>
<feature type="compositionally biased region" description="Polar residues" evidence="1">
    <location>
        <begin position="1328"/>
        <end position="1337"/>
    </location>
</feature>
<feature type="compositionally biased region" description="Basic and acidic residues" evidence="1">
    <location>
        <begin position="782"/>
        <end position="802"/>
    </location>
</feature>
<feature type="compositionally biased region" description="Low complexity" evidence="1">
    <location>
        <begin position="875"/>
        <end position="901"/>
    </location>
</feature>
<evidence type="ECO:0000313" key="3">
    <source>
        <dbReference type="Proteomes" id="UP000027361"/>
    </source>
</evidence>
<dbReference type="OMA" id="RICLRRE"/>